<protein>
    <submittedName>
        <fullName evidence="2">Uncharacterized protein</fullName>
    </submittedName>
</protein>
<accession>A0A7S3DCT3</accession>
<evidence type="ECO:0000313" key="2">
    <source>
        <dbReference type="EMBL" id="CAE0252195.1"/>
    </source>
</evidence>
<dbReference type="EMBL" id="HBIB01022118">
    <property type="protein sequence ID" value="CAE0252195.1"/>
    <property type="molecule type" value="Transcribed_RNA"/>
</dbReference>
<dbReference type="AlphaFoldDB" id="A0A7S3DCT3"/>
<sequence>MFLGRAKPMEKENEKEKEKETEPKERPTSIFQFTFRTYWSRNPSFILCDTSEVQKEIFETDHTDATWKTLRLQGFRQDKEDERVTLVGASVCQYVLFNIEQFTPWLAHHFLSKDDRHVYKVWKNAVQVLVTALSSSPWTPHGFPYLHRTDQEVKDAIRTEGIGSDGAPFPFLPPEKVDRFSFFLREWETYNLQAQSIRKLWILLFDTHLHRIAPSRAKAGTSKKRKIDDRGMEEFQGIHEHGQKVVRLQRRHSRYLFGEMMALYRELDMKKRNEGVCPVPN</sequence>
<gene>
    <name evidence="2" type="ORF">PBIL07802_LOCUS14422</name>
</gene>
<feature type="compositionally biased region" description="Basic and acidic residues" evidence="1">
    <location>
        <begin position="7"/>
        <end position="26"/>
    </location>
</feature>
<evidence type="ECO:0000256" key="1">
    <source>
        <dbReference type="SAM" id="MobiDB-lite"/>
    </source>
</evidence>
<reference evidence="2" key="1">
    <citation type="submission" date="2021-01" db="EMBL/GenBank/DDBJ databases">
        <authorList>
            <person name="Corre E."/>
            <person name="Pelletier E."/>
            <person name="Niang G."/>
            <person name="Scheremetjew M."/>
            <person name="Finn R."/>
            <person name="Kale V."/>
            <person name="Holt S."/>
            <person name="Cochrane G."/>
            <person name="Meng A."/>
            <person name="Brown T."/>
            <person name="Cohen L."/>
        </authorList>
    </citation>
    <scope>NUCLEOTIDE SEQUENCE</scope>
    <source>
        <strain evidence="2">NIES-2562</strain>
    </source>
</reference>
<organism evidence="2">
    <name type="scientific">Palpitomonas bilix</name>
    <dbReference type="NCBI Taxonomy" id="652834"/>
    <lineage>
        <taxon>Eukaryota</taxon>
        <taxon>Eukaryota incertae sedis</taxon>
    </lineage>
</organism>
<feature type="region of interest" description="Disordered" evidence="1">
    <location>
        <begin position="1"/>
        <end position="26"/>
    </location>
</feature>
<proteinExistence type="predicted"/>
<name>A0A7S3DCT3_9EUKA</name>